<dbReference type="PROSITE" id="PS00109">
    <property type="entry name" value="PROTEIN_KINASE_TYR"/>
    <property type="match status" value="1"/>
</dbReference>
<evidence type="ECO:0000313" key="12">
    <source>
        <dbReference type="EMBL" id="OAD57872.1"/>
    </source>
</evidence>
<dbReference type="InterPro" id="IPR001245">
    <property type="entry name" value="Ser-Thr/Tyr_kinase_cat_dom"/>
</dbReference>
<keyword evidence="12" id="KW-0675">Receptor</keyword>
<dbReference type="Gene3D" id="3.30.200.20">
    <property type="entry name" value="Phosphorylase Kinase, domain 1"/>
    <property type="match status" value="1"/>
</dbReference>
<keyword evidence="4" id="KW-0418">Kinase</keyword>
<keyword evidence="6" id="KW-0829">Tyrosine-protein kinase</keyword>
<dbReference type="SUPFAM" id="SSF56112">
    <property type="entry name" value="Protein kinase-like (PK-like)"/>
    <property type="match status" value="1"/>
</dbReference>
<comment type="catalytic activity">
    <reaction evidence="7">
        <text>L-tyrosyl-[protein] + ATP = O-phospho-L-tyrosyl-[protein] + ADP + H(+)</text>
        <dbReference type="Rhea" id="RHEA:10596"/>
        <dbReference type="Rhea" id="RHEA-COMP:10136"/>
        <dbReference type="Rhea" id="RHEA-COMP:20101"/>
        <dbReference type="ChEBI" id="CHEBI:15378"/>
        <dbReference type="ChEBI" id="CHEBI:30616"/>
        <dbReference type="ChEBI" id="CHEBI:46858"/>
        <dbReference type="ChEBI" id="CHEBI:61978"/>
        <dbReference type="ChEBI" id="CHEBI:456216"/>
        <dbReference type="EC" id="2.7.10.1"/>
    </reaction>
</comment>
<proteinExistence type="predicted"/>
<feature type="signal peptide" evidence="10">
    <location>
        <begin position="1"/>
        <end position="25"/>
    </location>
</feature>
<dbReference type="PANTHER" id="PTHR24416">
    <property type="entry name" value="TYROSINE-PROTEIN KINASE RECEPTOR"/>
    <property type="match status" value="1"/>
</dbReference>
<keyword evidence="3 8" id="KW-0547">Nucleotide-binding</keyword>
<evidence type="ECO:0000256" key="1">
    <source>
        <dbReference type="ARBA" id="ARBA00004167"/>
    </source>
</evidence>
<dbReference type="PANTHER" id="PTHR24416:SF611">
    <property type="entry name" value="TYROSINE-PROTEIN KINASE TRANSMEMBRANE RECEPTOR ROR"/>
    <property type="match status" value="1"/>
</dbReference>
<dbReference type="FunFam" id="1.10.510.10:FF:000554">
    <property type="entry name" value="Predicted protein"/>
    <property type="match status" value="1"/>
</dbReference>
<evidence type="ECO:0000256" key="9">
    <source>
        <dbReference type="SAM" id="Phobius"/>
    </source>
</evidence>
<evidence type="ECO:0000313" key="13">
    <source>
        <dbReference type="Proteomes" id="UP000250275"/>
    </source>
</evidence>
<evidence type="ECO:0000256" key="4">
    <source>
        <dbReference type="ARBA" id="ARBA00022777"/>
    </source>
</evidence>
<keyword evidence="13" id="KW-1185">Reference proteome</keyword>
<dbReference type="PROSITE" id="PS50011">
    <property type="entry name" value="PROTEIN_KINASE_DOM"/>
    <property type="match status" value="1"/>
</dbReference>
<keyword evidence="10" id="KW-0732">Signal</keyword>
<evidence type="ECO:0000259" key="11">
    <source>
        <dbReference type="PROSITE" id="PS50011"/>
    </source>
</evidence>
<dbReference type="GO" id="GO:0004714">
    <property type="term" value="F:transmembrane receptor protein tyrosine kinase activity"/>
    <property type="evidence" value="ECO:0007669"/>
    <property type="project" value="UniProtKB-EC"/>
</dbReference>
<keyword evidence="9" id="KW-0472">Membrane</keyword>
<dbReference type="CDD" id="cd00192">
    <property type="entry name" value="PTKc"/>
    <property type="match status" value="1"/>
</dbReference>
<gene>
    <name evidence="12" type="ORF">WN48_01410</name>
</gene>
<feature type="chain" id="PRO_5016451355" evidence="10">
    <location>
        <begin position="26"/>
        <end position="721"/>
    </location>
</feature>
<comment type="subcellular location">
    <subcellularLocation>
        <location evidence="1">Membrane</location>
        <topology evidence="1">Single-pass membrane protein</topology>
    </subcellularLocation>
</comment>
<dbReference type="InterPro" id="IPR017441">
    <property type="entry name" value="Protein_kinase_ATP_BS"/>
</dbReference>
<dbReference type="GO" id="GO:0005524">
    <property type="term" value="F:ATP binding"/>
    <property type="evidence" value="ECO:0007669"/>
    <property type="project" value="UniProtKB-UniRule"/>
</dbReference>
<evidence type="ECO:0000256" key="5">
    <source>
        <dbReference type="ARBA" id="ARBA00022840"/>
    </source>
</evidence>
<organism evidence="12 13">
    <name type="scientific">Eufriesea mexicana</name>
    <dbReference type="NCBI Taxonomy" id="516756"/>
    <lineage>
        <taxon>Eukaryota</taxon>
        <taxon>Metazoa</taxon>
        <taxon>Ecdysozoa</taxon>
        <taxon>Arthropoda</taxon>
        <taxon>Hexapoda</taxon>
        <taxon>Insecta</taxon>
        <taxon>Pterygota</taxon>
        <taxon>Neoptera</taxon>
        <taxon>Endopterygota</taxon>
        <taxon>Hymenoptera</taxon>
        <taxon>Apocrita</taxon>
        <taxon>Aculeata</taxon>
        <taxon>Apoidea</taxon>
        <taxon>Anthophila</taxon>
        <taxon>Apidae</taxon>
        <taxon>Eufriesea</taxon>
    </lineage>
</organism>
<sequence>MLMQIQSLLLYSTLISFYLCIGKHAENTNEVVGIVRNLTVNLIQDSKYIGKQDAYKFLRLNISWLPPNSIRQPSFYSIIVRSISIREKTNTSECPEGSLFYTLRGNKKFNVLLPEYNSLVDVSDLYLHPNCSYKVQVFANPRTKYSINTPEVLYTVPKCLDHTCSCINAETTLPTPKVNVSQSHNQMVVNWTSTFNTFNVQSYIISIGIPLFMSRSNLSVYNITRIAEVPANKTMFIWNLKFNNQDIQIKDGYKIIVNAVNYHKCSGPKGSFIIHFTPLNTKNVNHKMWFILIGIIASLILFGILSFVLYHNYNFFVINQNNSSIKIHKISECRSHQWTESILQKHNILYIKHESKEDYMKEIDELKVPFKSVKLIRELGTGHFGKVYLGQLDDKNNTLVAVKMSQQIDMSTNSETRQQFIKEIEIMKMTGNHPHLVRLIGCCIEPSEPICIVLEYMQGGDLLTYLHQQRLHQSKIICHKQSNLQELNKSDFQNTLYNTICSTILNKTNNCKSRKYTNITNNYRGEAIDEKNSWIGKIKRHQFLKFATEIAMGMVHLEAKGITHRDLAARNILLNADLTLKISDFGLSRNGVYVIKNAEEKTRHLPIRWMSPEALNNRAFSSKSDVWSFGIVLWEISTLGDFPYSNIQDDCLLRYIIHENGRLEQPDNVPSNIYKLMHSCWTTEPDNRPNFTQLLSELQILITSLDNNFWTISNPCYVLPF</sequence>
<feature type="domain" description="Protein kinase" evidence="11">
    <location>
        <begin position="373"/>
        <end position="702"/>
    </location>
</feature>
<dbReference type="PROSITE" id="PS00107">
    <property type="entry name" value="PROTEIN_KINASE_ATP"/>
    <property type="match status" value="1"/>
</dbReference>
<keyword evidence="2" id="KW-0808">Transferase</keyword>
<dbReference type="Proteomes" id="UP000250275">
    <property type="component" value="Unassembled WGS sequence"/>
</dbReference>
<evidence type="ECO:0000256" key="7">
    <source>
        <dbReference type="ARBA" id="ARBA00051243"/>
    </source>
</evidence>
<evidence type="ECO:0000256" key="2">
    <source>
        <dbReference type="ARBA" id="ARBA00022679"/>
    </source>
</evidence>
<reference evidence="12 13" key="1">
    <citation type="submission" date="2015-07" db="EMBL/GenBank/DDBJ databases">
        <title>The genome of Eufriesea mexicana.</title>
        <authorList>
            <person name="Pan H."/>
            <person name="Kapheim K."/>
        </authorList>
    </citation>
    <scope>NUCLEOTIDE SEQUENCE [LARGE SCALE GENOMIC DNA]</scope>
    <source>
        <strain evidence="12">0111107269</strain>
        <tissue evidence="12">Whole body</tissue>
    </source>
</reference>
<dbReference type="SMART" id="SM00219">
    <property type="entry name" value="TyrKc"/>
    <property type="match status" value="1"/>
</dbReference>
<keyword evidence="9" id="KW-0812">Transmembrane</keyword>
<dbReference type="InterPro" id="IPR011009">
    <property type="entry name" value="Kinase-like_dom_sf"/>
</dbReference>
<dbReference type="GO" id="GO:0007169">
    <property type="term" value="P:cell surface receptor protein tyrosine kinase signaling pathway"/>
    <property type="evidence" value="ECO:0007669"/>
    <property type="project" value="TreeGrafter"/>
</dbReference>
<dbReference type="OrthoDB" id="3256376at2759"/>
<keyword evidence="5 8" id="KW-0067">ATP-binding</keyword>
<dbReference type="InterPro" id="IPR050122">
    <property type="entry name" value="RTK"/>
</dbReference>
<dbReference type="InterPro" id="IPR008266">
    <property type="entry name" value="Tyr_kinase_AS"/>
</dbReference>
<evidence type="ECO:0000256" key="6">
    <source>
        <dbReference type="ARBA" id="ARBA00023137"/>
    </source>
</evidence>
<dbReference type="Pfam" id="PF07714">
    <property type="entry name" value="PK_Tyr_Ser-Thr"/>
    <property type="match status" value="1"/>
</dbReference>
<dbReference type="InterPro" id="IPR000719">
    <property type="entry name" value="Prot_kinase_dom"/>
</dbReference>
<evidence type="ECO:0000256" key="3">
    <source>
        <dbReference type="ARBA" id="ARBA00022741"/>
    </source>
</evidence>
<evidence type="ECO:0000256" key="8">
    <source>
        <dbReference type="PROSITE-ProRule" id="PRU10141"/>
    </source>
</evidence>
<protein>
    <submittedName>
        <fullName evidence="12">Insulin-like receptor</fullName>
    </submittedName>
</protein>
<keyword evidence="9" id="KW-1133">Transmembrane helix</keyword>
<feature type="transmembrane region" description="Helical" evidence="9">
    <location>
        <begin position="288"/>
        <end position="310"/>
    </location>
</feature>
<name>A0A310SLA0_9HYME</name>
<dbReference type="AlphaFoldDB" id="A0A310SLA0"/>
<accession>A0A310SLA0</accession>
<dbReference type="InterPro" id="IPR020635">
    <property type="entry name" value="Tyr_kinase_cat_dom"/>
</dbReference>
<dbReference type="EMBL" id="KQ761343">
    <property type="protein sequence ID" value="OAD57872.1"/>
    <property type="molecule type" value="Genomic_DNA"/>
</dbReference>
<dbReference type="GO" id="GO:0043235">
    <property type="term" value="C:receptor complex"/>
    <property type="evidence" value="ECO:0007669"/>
    <property type="project" value="TreeGrafter"/>
</dbReference>
<dbReference type="Gene3D" id="1.10.510.10">
    <property type="entry name" value="Transferase(Phosphotransferase) domain 1"/>
    <property type="match status" value="1"/>
</dbReference>
<dbReference type="GO" id="GO:0005886">
    <property type="term" value="C:plasma membrane"/>
    <property type="evidence" value="ECO:0007669"/>
    <property type="project" value="TreeGrafter"/>
</dbReference>
<feature type="binding site" evidence="8">
    <location>
        <position position="403"/>
    </location>
    <ligand>
        <name>ATP</name>
        <dbReference type="ChEBI" id="CHEBI:30616"/>
    </ligand>
</feature>
<evidence type="ECO:0000256" key="10">
    <source>
        <dbReference type="SAM" id="SignalP"/>
    </source>
</evidence>